<evidence type="ECO:0000313" key="2">
    <source>
        <dbReference type="EMBL" id="VEU37913.1"/>
    </source>
</evidence>
<protein>
    <submittedName>
        <fullName evidence="2">Uncharacterized protein</fullName>
    </submittedName>
</protein>
<accession>A0A448Z7A4</accession>
<keyword evidence="1" id="KW-0472">Membrane</keyword>
<feature type="transmembrane region" description="Helical" evidence="1">
    <location>
        <begin position="52"/>
        <end position="71"/>
    </location>
</feature>
<organism evidence="2 3">
    <name type="scientific">Pseudo-nitzschia multistriata</name>
    <dbReference type="NCBI Taxonomy" id="183589"/>
    <lineage>
        <taxon>Eukaryota</taxon>
        <taxon>Sar</taxon>
        <taxon>Stramenopiles</taxon>
        <taxon>Ochrophyta</taxon>
        <taxon>Bacillariophyta</taxon>
        <taxon>Bacillariophyceae</taxon>
        <taxon>Bacillariophycidae</taxon>
        <taxon>Bacillariales</taxon>
        <taxon>Bacillariaceae</taxon>
        <taxon>Pseudo-nitzschia</taxon>
    </lineage>
</organism>
<sequence>MVGPKDSKISSPLPYARLERVRRAVAWIDRSLGNFFIAARTWLRAPSRYTKIGLAGTLLAMIASTSSALQRNLEFSVCSPMDLRMTLTEGMILGMASGFLLITRRMAAHAAL</sequence>
<evidence type="ECO:0000256" key="1">
    <source>
        <dbReference type="SAM" id="Phobius"/>
    </source>
</evidence>
<keyword evidence="3" id="KW-1185">Reference proteome</keyword>
<keyword evidence="1" id="KW-0812">Transmembrane</keyword>
<dbReference type="AlphaFoldDB" id="A0A448Z7A4"/>
<evidence type="ECO:0000313" key="3">
    <source>
        <dbReference type="Proteomes" id="UP000291116"/>
    </source>
</evidence>
<proteinExistence type="predicted"/>
<name>A0A448Z7A4_9STRA</name>
<keyword evidence="1" id="KW-1133">Transmembrane helix</keyword>
<feature type="transmembrane region" description="Helical" evidence="1">
    <location>
        <begin position="83"/>
        <end position="102"/>
    </location>
</feature>
<dbReference type="EMBL" id="CAACVS010000148">
    <property type="protein sequence ID" value="VEU37913.1"/>
    <property type="molecule type" value="Genomic_DNA"/>
</dbReference>
<gene>
    <name evidence="2" type="ORF">PSNMU_V1.4_AUG-EV-PASAV3_0047480</name>
</gene>
<dbReference type="Proteomes" id="UP000291116">
    <property type="component" value="Unassembled WGS sequence"/>
</dbReference>
<reference evidence="2 3" key="1">
    <citation type="submission" date="2019-01" db="EMBL/GenBank/DDBJ databases">
        <authorList>
            <person name="Ferrante I. M."/>
        </authorList>
    </citation>
    <scope>NUCLEOTIDE SEQUENCE [LARGE SCALE GENOMIC DNA]</scope>
    <source>
        <strain evidence="2 3">B856</strain>
    </source>
</reference>